<reference evidence="2" key="1">
    <citation type="journal article" date="2014" name="Proc. Natl. Acad. Sci. U.S.A.">
        <title>Extensive sampling of basidiomycete genomes demonstrates inadequacy of the white-rot/brown-rot paradigm for wood decay fungi.</title>
        <authorList>
            <person name="Riley R."/>
            <person name="Salamov A.A."/>
            <person name="Brown D.W."/>
            <person name="Nagy L.G."/>
            <person name="Floudas D."/>
            <person name="Held B.W."/>
            <person name="Levasseur A."/>
            <person name="Lombard V."/>
            <person name="Morin E."/>
            <person name="Otillar R."/>
            <person name="Lindquist E.A."/>
            <person name="Sun H."/>
            <person name="LaButti K.M."/>
            <person name="Schmutz J."/>
            <person name="Jabbour D."/>
            <person name="Luo H."/>
            <person name="Baker S.E."/>
            <person name="Pisabarro A.G."/>
            <person name="Walton J.D."/>
            <person name="Blanchette R.A."/>
            <person name="Henrissat B."/>
            <person name="Martin F."/>
            <person name="Cullen D."/>
            <person name="Hibbett D.S."/>
            <person name="Grigoriev I.V."/>
        </authorList>
    </citation>
    <scope>NUCLEOTIDE SEQUENCE [LARGE SCALE GENOMIC DNA]</scope>
    <source>
        <strain evidence="2">MUCL 33604</strain>
    </source>
</reference>
<proteinExistence type="predicted"/>
<protein>
    <submittedName>
        <fullName evidence="1">Uncharacterized protein</fullName>
    </submittedName>
</protein>
<dbReference type="HOGENOM" id="CLU_1532788_0_0_1"/>
<dbReference type="InParanoid" id="A0A067QEB7"/>
<dbReference type="EMBL" id="KL197712">
    <property type="protein sequence ID" value="KDQ61857.1"/>
    <property type="molecule type" value="Genomic_DNA"/>
</dbReference>
<evidence type="ECO:0000313" key="1">
    <source>
        <dbReference type="EMBL" id="KDQ61857.1"/>
    </source>
</evidence>
<gene>
    <name evidence="1" type="ORF">JAAARDRAFT_524726</name>
</gene>
<name>A0A067QEB7_9AGAM</name>
<accession>A0A067QEB7</accession>
<keyword evidence="2" id="KW-1185">Reference proteome</keyword>
<dbReference type="AlphaFoldDB" id="A0A067QEB7"/>
<dbReference type="Proteomes" id="UP000027265">
    <property type="component" value="Unassembled WGS sequence"/>
</dbReference>
<evidence type="ECO:0000313" key="2">
    <source>
        <dbReference type="Proteomes" id="UP000027265"/>
    </source>
</evidence>
<organism evidence="1 2">
    <name type="scientific">Jaapia argillacea MUCL 33604</name>
    <dbReference type="NCBI Taxonomy" id="933084"/>
    <lineage>
        <taxon>Eukaryota</taxon>
        <taxon>Fungi</taxon>
        <taxon>Dikarya</taxon>
        <taxon>Basidiomycota</taxon>
        <taxon>Agaricomycotina</taxon>
        <taxon>Agaricomycetes</taxon>
        <taxon>Agaricomycetidae</taxon>
        <taxon>Jaapiales</taxon>
        <taxon>Jaapiaceae</taxon>
        <taxon>Jaapia</taxon>
    </lineage>
</organism>
<sequence>MQCRRQSCHRDEMIFGVVQGVKHLYTNDPLLVHRCLKFGSSRAWVVFASLGIPNQSSQKSAVCVDEWHPSSLSSTRMTISKLPLRRPSPICRLLHALSLRFQIRHYSFQIVPLMVKGALHYTPATFVDAADAGGIIQESERGPLAGPSAVLGGRSSSWTPPYSVRSFPPGHIQVT</sequence>